<evidence type="ECO:0000256" key="7">
    <source>
        <dbReference type="ARBA" id="ARBA00022729"/>
    </source>
</evidence>
<comment type="subcellular location">
    <subcellularLocation>
        <location evidence="1">Cell outer membrane</location>
        <topology evidence="1">Multi-pass membrane protein</topology>
    </subcellularLocation>
</comment>
<evidence type="ECO:0000256" key="2">
    <source>
        <dbReference type="ARBA" id="ARBA00009450"/>
    </source>
</evidence>
<accession>A0A1H4ME60</accession>
<dbReference type="GO" id="GO:0009279">
    <property type="term" value="C:cell outer membrane"/>
    <property type="evidence" value="ECO:0007669"/>
    <property type="project" value="UniProtKB-SubCell"/>
</dbReference>
<dbReference type="GO" id="GO:0015159">
    <property type="term" value="F:polysaccharide transmembrane transporter activity"/>
    <property type="evidence" value="ECO:0007669"/>
    <property type="project" value="InterPro"/>
</dbReference>
<gene>
    <name evidence="17" type="ORF">SAMN05192540_1611</name>
</gene>
<evidence type="ECO:0000256" key="10">
    <source>
        <dbReference type="ARBA" id="ARBA00023114"/>
    </source>
</evidence>
<organism evidence="17 18">
    <name type="scientific">Maribacter dokdonensis</name>
    <dbReference type="NCBI Taxonomy" id="320912"/>
    <lineage>
        <taxon>Bacteria</taxon>
        <taxon>Pseudomonadati</taxon>
        <taxon>Bacteroidota</taxon>
        <taxon>Flavobacteriia</taxon>
        <taxon>Flavobacteriales</taxon>
        <taxon>Flavobacteriaceae</taxon>
        <taxon>Maribacter</taxon>
    </lineage>
</organism>
<dbReference type="PANTHER" id="PTHR33619:SF3">
    <property type="entry name" value="POLYSACCHARIDE EXPORT PROTEIN GFCE-RELATED"/>
    <property type="match status" value="1"/>
</dbReference>
<dbReference type="Gene3D" id="3.30.1950.10">
    <property type="entry name" value="wza like domain"/>
    <property type="match status" value="1"/>
</dbReference>
<keyword evidence="6" id="KW-0812">Transmembrane</keyword>
<name>A0A1H4ME60_9FLAO</name>
<keyword evidence="8" id="KW-0625">Polysaccharide transport</keyword>
<dbReference type="Gene3D" id="3.10.560.10">
    <property type="entry name" value="Outer membrane lipoprotein wza domain like"/>
    <property type="match status" value="1"/>
</dbReference>
<evidence type="ECO:0000256" key="11">
    <source>
        <dbReference type="ARBA" id="ARBA00023136"/>
    </source>
</evidence>
<dbReference type="PANTHER" id="PTHR33619">
    <property type="entry name" value="POLYSACCHARIDE EXPORT PROTEIN GFCE-RELATED"/>
    <property type="match status" value="1"/>
</dbReference>
<keyword evidence="11" id="KW-0472">Membrane</keyword>
<dbReference type="Pfam" id="PF22461">
    <property type="entry name" value="SLBB_2"/>
    <property type="match status" value="1"/>
</dbReference>
<evidence type="ECO:0000256" key="1">
    <source>
        <dbReference type="ARBA" id="ARBA00004571"/>
    </source>
</evidence>
<keyword evidence="13" id="KW-0998">Cell outer membrane</keyword>
<evidence type="ECO:0000256" key="5">
    <source>
        <dbReference type="ARBA" id="ARBA00022597"/>
    </source>
</evidence>
<sequence length="259" mass="28379">MKSALNTRYLIVFILLPLIFSCSRRNLGYFSNYGDEKLLTEDITLKPKQPIIQTGDLLQISVTDANPAAAAPFNRISSNTASSNAAATSSQEGYLVDENGIIDFPILGRIKIGGQTKAEAKLSLTNLLTNYLGNPMVSIRYLNYRITVLGEVKSPSTFLVPSERINLIEALGMAGDLTIYGKRENIKIINEANGVRTVAQLDLNDKAILDSPHFYLQPNDIVYVEPVTARKDQSSLTRSNITLVLGVISAASLVILNFR</sequence>
<dbReference type="PROSITE" id="PS51257">
    <property type="entry name" value="PROKAR_LIPOPROTEIN"/>
    <property type="match status" value="1"/>
</dbReference>
<evidence type="ECO:0000259" key="15">
    <source>
        <dbReference type="Pfam" id="PF02563"/>
    </source>
</evidence>
<keyword evidence="7" id="KW-0732">Signal</keyword>
<proteinExistence type="inferred from homology"/>
<evidence type="ECO:0000256" key="4">
    <source>
        <dbReference type="ARBA" id="ARBA00022452"/>
    </source>
</evidence>
<dbReference type="GO" id="GO:0006811">
    <property type="term" value="P:monoatomic ion transport"/>
    <property type="evidence" value="ECO:0007669"/>
    <property type="project" value="UniProtKB-KW"/>
</dbReference>
<evidence type="ECO:0000313" key="18">
    <source>
        <dbReference type="Proteomes" id="UP000183038"/>
    </source>
</evidence>
<dbReference type="InterPro" id="IPR003715">
    <property type="entry name" value="Poly_export_N"/>
</dbReference>
<dbReference type="InterPro" id="IPR049712">
    <property type="entry name" value="Poly_export"/>
</dbReference>
<feature type="domain" description="SLBB" evidence="16">
    <location>
        <begin position="145"/>
        <end position="224"/>
    </location>
</feature>
<evidence type="ECO:0000256" key="12">
    <source>
        <dbReference type="ARBA" id="ARBA00023139"/>
    </source>
</evidence>
<evidence type="ECO:0000313" key="17">
    <source>
        <dbReference type="EMBL" id="SEB81299.1"/>
    </source>
</evidence>
<evidence type="ECO:0000256" key="6">
    <source>
        <dbReference type="ARBA" id="ARBA00022692"/>
    </source>
</evidence>
<dbReference type="GO" id="GO:0046930">
    <property type="term" value="C:pore complex"/>
    <property type="evidence" value="ECO:0007669"/>
    <property type="project" value="UniProtKB-KW"/>
</dbReference>
<evidence type="ECO:0000256" key="8">
    <source>
        <dbReference type="ARBA" id="ARBA00023047"/>
    </source>
</evidence>
<dbReference type="AlphaFoldDB" id="A0A1H4ME60"/>
<comment type="similarity">
    <text evidence="2">Belongs to the BexD/CtrA/VexA family.</text>
</comment>
<keyword evidence="12" id="KW-0564">Palmitate</keyword>
<dbReference type="Pfam" id="PF02563">
    <property type="entry name" value="Poly_export"/>
    <property type="match status" value="1"/>
</dbReference>
<dbReference type="GO" id="GO:0015288">
    <property type="term" value="F:porin activity"/>
    <property type="evidence" value="ECO:0007669"/>
    <property type="project" value="UniProtKB-KW"/>
</dbReference>
<dbReference type="InterPro" id="IPR054765">
    <property type="entry name" value="SLBB_dom"/>
</dbReference>
<keyword evidence="5" id="KW-0762">Sugar transport</keyword>
<reference evidence="17 18" key="1">
    <citation type="submission" date="2016-10" db="EMBL/GenBank/DDBJ databases">
        <authorList>
            <person name="de Groot N.N."/>
        </authorList>
    </citation>
    <scope>NUCLEOTIDE SEQUENCE [LARGE SCALE GENOMIC DNA]</scope>
    <source>
        <strain evidence="17 18">MAR_2009_71</strain>
    </source>
</reference>
<dbReference type="OrthoDB" id="662756at2"/>
<evidence type="ECO:0000256" key="14">
    <source>
        <dbReference type="ARBA" id="ARBA00023288"/>
    </source>
</evidence>
<evidence type="ECO:0000256" key="13">
    <source>
        <dbReference type="ARBA" id="ARBA00023237"/>
    </source>
</evidence>
<keyword evidence="3" id="KW-0813">Transport</keyword>
<dbReference type="RefSeq" id="WP_074671724.1">
    <property type="nucleotide sequence ID" value="NZ_FNTB01000001.1"/>
</dbReference>
<feature type="domain" description="Polysaccharide export protein N-terminal" evidence="15">
    <location>
        <begin position="48"/>
        <end position="140"/>
    </location>
</feature>
<keyword evidence="10" id="KW-0626">Porin</keyword>
<protein>
    <submittedName>
        <fullName evidence="17">Polysaccharide export outer membrane protein</fullName>
    </submittedName>
</protein>
<dbReference type="EMBL" id="FNTB01000001">
    <property type="protein sequence ID" value="SEB81299.1"/>
    <property type="molecule type" value="Genomic_DNA"/>
</dbReference>
<keyword evidence="9" id="KW-0406">Ion transport</keyword>
<dbReference type="Proteomes" id="UP000183038">
    <property type="component" value="Unassembled WGS sequence"/>
</dbReference>
<evidence type="ECO:0000256" key="9">
    <source>
        <dbReference type="ARBA" id="ARBA00023065"/>
    </source>
</evidence>
<evidence type="ECO:0000259" key="16">
    <source>
        <dbReference type="Pfam" id="PF22461"/>
    </source>
</evidence>
<evidence type="ECO:0000256" key="3">
    <source>
        <dbReference type="ARBA" id="ARBA00022448"/>
    </source>
</evidence>
<keyword evidence="4" id="KW-1134">Transmembrane beta strand</keyword>
<keyword evidence="14" id="KW-0449">Lipoprotein</keyword>